<evidence type="ECO:0000313" key="3">
    <source>
        <dbReference type="Proteomes" id="UP000324705"/>
    </source>
</evidence>
<evidence type="ECO:0000313" key="2">
    <source>
        <dbReference type="EMBL" id="VAH56015.1"/>
    </source>
</evidence>
<dbReference type="InterPro" id="IPR019557">
    <property type="entry name" value="AminoTfrase-like_pln_mobile"/>
</dbReference>
<organism evidence="2 3">
    <name type="scientific">Triticum turgidum subsp. durum</name>
    <name type="common">Durum wheat</name>
    <name type="synonym">Triticum durum</name>
    <dbReference type="NCBI Taxonomy" id="4567"/>
    <lineage>
        <taxon>Eukaryota</taxon>
        <taxon>Viridiplantae</taxon>
        <taxon>Streptophyta</taxon>
        <taxon>Embryophyta</taxon>
        <taxon>Tracheophyta</taxon>
        <taxon>Spermatophyta</taxon>
        <taxon>Magnoliopsida</taxon>
        <taxon>Liliopsida</taxon>
        <taxon>Poales</taxon>
        <taxon>Poaceae</taxon>
        <taxon>BOP clade</taxon>
        <taxon>Pooideae</taxon>
        <taxon>Triticodae</taxon>
        <taxon>Triticeae</taxon>
        <taxon>Triticinae</taxon>
        <taxon>Triticum</taxon>
    </lineage>
</organism>
<dbReference type="PANTHER" id="PTHR46033:SF78">
    <property type="entry name" value="OS06G0232700 PROTEIN"/>
    <property type="match status" value="1"/>
</dbReference>
<dbReference type="InterPro" id="IPR044824">
    <property type="entry name" value="MAIN-like"/>
</dbReference>
<name>A0A9R0VDR9_TRITD</name>
<dbReference type="Pfam" id="PF10536">
    <property type="entry name" value="PMD"/>
    <property type="match status" value="1"/>
</dbReference>
<accession>A0A9R0VDR9</accession>
<keyword evidence="3" id="KW-1185">Reference proteome</keyword>
<feature type="domain" description="Aminotransferase-like plant mobile" evidence="1">
    <location>
        <begin position="1"/>
        <end position="284"/>
    </location>
</feature>
<sequence>MAPTLEDVSLFLGLPLAGHAIGPLDSPAGWERALTQRFHGVFTDAPDPVWEHHGPKYEWLLNFRIQNFRASLTAEQITRSLEAYLMWLFGKVMFTENHVTTISTLYIPMALEIVSAQTADQIRQRSWGSAVLAATYRGKCNGCQLTSRKPALLGCPLFLQLWSWERFSIGRPDVRVREPIDAMFDVDGIDMPTFGLCWTRLERCFASDQTRKAYTTLNEQFDAYTGVIWQPYMEAAIEARYPGGLSMLCIRDRDYWMTKSKIIFDVFVEEMAQQRVMRQFGLLQLELPPPIENPVPAHIHMLP</sequence>
<dbReference type="PANTHER" id="PTHR46033">
    <property type="entry name" value="PROTEIN MAIN-LIKE 2"/>
    <property type="match status" value="1"/>
</dbReference>
<dbReference type="AlphaFoldDB" id="A0A9R0VDR9"/>
<dbReference type="OMA" id="TIWIRSK"/>
<dbReference type="Gramene" id="TRITD3Av1G008810.1">
    <property type="protein sequence ID" value="TRITD3Av1G008810.1"/>
    <property type="gene ID" value="TRITD3Av1G008810"/>
</dbReference>
<dbReference type="Proteomes" id="UP000324705">
    <property type="component" value="Chromosome 3A"/>
</dbReference>
<gene>
    <name evidence="2" type="ORF">TRITD_3Av1G008810</name>
</gene>
<evidence type="ECO:0000259" key="1">
    <source>
        <dbReference type="Pfam" id="PF10536"/>
    </source>
</evidence>
<reference evidence="2 3" key="1">
    <citation type="submission" date="2017-09" db="EMBL/GenBank/DDBJ databases">
        <authorList>
            <consortium name="International Durum Wheat Genome Sequencing Consortium (IDWGSC)"/>
            <person name="Milanesi L."/>
        </authorList>
    </citation>
    <scope>NUCLEOTIDE SEQUENCE [LARGE SCALE GENOMIC DNA]</scope>
    <source>
        <strain evidence="3">cv. Svevo</strain>
    </source>
</reference>
<dbReference type="GO" id="GO:0010073">
    <property type="term" value="P:meristem maintenance"/>
    <property type="evidence" value="ECO:0007669"/>
    <property type="project" value="InterPro"/>
</dbReference>
<proteinExistence type="predicted"/>
<protein>
    <recommendedName>
        <fullName evidence="1">Aminotransferase-like plant mobile domain-containing protein</fullName>
    </recommendedName>
</protein>
<dbReference type="EMBL" id="LT934115">
    <property type="protein sequence ID" value="VAH56015.1"/>
    <property type="molecule type" value="Genomic_DNA"/>
</dbReference>